<feature type="compositionally biased region" description="Basic and acidic residues" evidence="1">
    <location>
        <begin position="1"/>
        <end position="20"/>
    </location>
</feature>
<accession>A0A8T4KQE8</accession>
<protein>
    <submittedName>
        <fullName evidence="2">Uncharacterized protein</fullName>
    </submittedName>
</protein>
<sequence length="77" mass="8810">MPLLEKPKRLSRFGKTEQGRNKMNAIKNHLDELIRGTAQGTPDREKVAKLGLYNEMDAELGKAIEVANKKYNKKRDN</sequence>
<gene>
    <name evidence="2" type="ORF">J4415_01285</name>
</gene>
<comment type="caution">
    <text evidence="2">The sequence shown here is derived from an EMBL/GenBank/DDBJ whole genome shotgun (WGS) entry which is preliminary data.</text>
</comment>
<organism evidence="2 3">
    <name type="scientific">Candidatus Iainarchaeum sp</name>
    <dbReference type="NCBI Taxonomy" id="3101447"/>
    <lineage>
        <taxon>Archaea</taxon>
        <taxon>Candidatus Iainarchaeota</taxon>
        <taxon>Candidatus Iainarchaeia</taxon>
        <taxon>Candidatus Iainarchaeales</taxon>
        <taxon>Candidatus Iainarchaeaceae</taxon>
        <taxon>Candidatus Iainarchaeum</taxon>
    </lineage>
</organism>
<dbReference type="EMBL" id="JAGVWD010000017">
    <property type="protein sequence ID" value="MBS3057243.1"/>
    <property type="molecule type" value="Genomic_DNA"/>
</dbReference>
<reference evidence="2" key="2">
    <citation type="submission" date="2021-05" db="EMBL/GenBank/DDBJ databases">
        <title>Protein family content uncovers lineage relationships and bacterial pathway maintenance mechanisms in DPANN archaea.</title>
        <authorList>
            <person name="Castelle C.J."/>
            <person name="Meheust R."/>
            <person name="Jaffe A.L."/>
            <person name="Seitz K."/>
            <person name="Gong X."/>
            <person name="Baker B.J."/>
            <person name="Banfield J.F."/>
        </authorList>
    </citation>
    <scope>NUCLEOTIDE SEQUENCE</scope>
    <source>
        <strain evidence="2">RIFCSPHIGHO2_01_FULL_AR10_44_11</strain>
    </source>
</reference>
<dbReference type="Proteomes" id="UP000677687">
    <property type="component" value="Unassembled WGS sequence"/>
</dbReference>
<proteinExistence type="predicted"/>
<dbReference type="AlphaFoldDB" id="A0A8T4KQE8"/>
<evidence type="ECO:0000313" key="2">
    <source>
        <dbReference type="EMBL" id="MBS3057243.1"/>
    </source>
</evidence>
<evidence type="ECO:0000313" key="3">
    <source>
        <dbReference type="Proteomes" id="UP000677687"/>
    </source>
</evidence>
<evidence type="ECO:0000256" key="1">
    <source>
        <dbReference type="SAM" id="MobiDB-lite"/>
    </source>
</evidence>
<feature type="region of interest" description="Disordered" evidence="1">
    <location>
        <begin position="1"/>
        <end position="23"/>
    </location>
</feature>
<reference evidence="2" key="1">
    <citation type="submission" date="2021-03" db="EMBL/GenBank/DDBJ databases">
        <authorList>
            <person name="Jaffe A."/>
        </authorList>
    </citation>
    <scope>NUCLEOTIDE SEQUENCE</scope>
    <source>
        <strain evidence="2">RIFCSPHIGHO2_01_FULL_AR10_44_11</strain>
    </source>
</reference>
<name>A0A8T4KQE8_9ARCH</name>